<dbReference type="PANTHER" id="PTHR31793">
    <property type="entry name" value="4-HYDROXYBENZOYL-COA THIOESTERASE FAMILY MEMBER"/>
    <property type="match status" value="1"/>
</dbReference>
<dbReference type="PANTHER" id="PTHR31793:SF24">
    <property type="entry name" value="LONG-CHAIN ACYL-COA THIOESTERASE FADM"/>
    <property type="match status" value="1"/>
</dbReference>
<dbReference type="RefSeq" id="WP_345699718.1">
    <property type="nucleotide sequence ID" value="NZ_BAABIS010000001.1"/>
</dbReference>
<dbReference type="InterPro" id="IPR029069">
    <property type="entry name" value="HotDog_dom_sf"/>
</dbReference>
<name>A0ABP9EA96_9ACTN</name>
<evidence type="ECO:0000313" key="2">
    <source>
        <dbReference type="Proteomes" id="UP001501752"/>
    </source>
</evidence>
<dbReference type="Proteomes" id="UP001501752">
    <property type="component" value="Unassembled WGS sequence"/>
</dbReference>
<proteinExistence type="predicted"/>
<dbReference type="CDD" id="cd00586">
    <property type="entry name" value="4HBT"/>
    <property type="match status" value="1"/>
</dbReference>
<reference evidence="2" key="1">
    <citation type="journal article" date="2019" name="Int. J. Syst. Evol. Microbiol.">
        <title>The Global Catalogue of Microorganisms (GCM) 10K type strain sequencing project: providing services to taxonomists for standard genome sequencing and annotation.</title>
        <authorList>
            <consortium name="The Broad Institute Genomics Platform"/>
            <consortium name="The Broad Institute Genome Sequencing Center for Infectious Disease"/>
            <person name="Wu L."/>
            <person name="Ma J."/>
        </authorList>
    </citation>
    <scope>NUCLEOTIDE SEQUENCE [LARGE SCALE GENOMIC DNA]</scope>
    <source>
        <strain evidence="2">JCM 13006</strain>
    </source>
</reference>
<dbReference type="SUPFAM" id="SSF54637">
    <property type="entry name" value="Thioesterase/thiol ester dehydrase-isomerase"/>
    <property type="match status" value="1"/>
</dbReference>
<comment type="caution">
    <text evidence="1">The sequence shown here is derived from an EMBL/GenBank/DDBJ whole genome shotgun (WGS) entry which is preliminary data.</text>
</comment>
<accession>A0ABP9EA96</accession>
<dbReference type="Gene3D" id="3.10.129.10">
    <property type="entry name" value="Hotdog Thioesterase"/>
    <property type="match status" value="1"/>
</dbReference>
<dbReference type="InterPro" id="IPR050563">
    <property type="entry name" value="4-hydroxybenzoyl-CoA_TE"/>
</dbReference>
<dbReference type="EMBL" id="BAABIS010000001">
    <property type="protein sequence ID" value="GAA4870691.1"/>
    <property type="molecule type" value="Genomic_DNA"/>
</dbReference>
<gene>
    <name evidence="1" type="ORF">GCM10023235_56830</name>
</gene>
<dbReference type="Pfam" id="PF13279">
    <property type="entry name" value="4HBT_2"/>
    <property type="match status" value="1"/>
</dbReference>
<organism evidence="1 2">
    <name type="scientific">Kitasatospora terrestris</name>
    <dbReference type="NCBI Taxonomy" id="258051"/>
    <lineage>
        <taxon>Bacteria</taxon>
        <taxon>Bacillati</taxon>
        <taxon>Actinomycetota</taxon>
        <taxon>Actinomycetes</taxon>
        <taxon>Kitasatosporales</taxon>
        <taxon>Streptomycetaceae</taxon>
        <taxon>Kitasatospora</taxon>
    </lineage>
</organism>
<keyword evidence="2" id="KW-1185">Reference proteome</keyword>
<protein>
    <submittedName>
        <fullName evidence="1">Acyl-CoA thioesterase</fullName>
    </submittedName>
</protein>
<sequence length="141" mass="15706">MSDEAFSVRITVRGYETDTQGHLNQAVYLQYAEHARWEHLQAAGIRQADLLSKGVGPVVLETTIKYRRELRAGDEVDVSCAFIWAEGKTFRLEQRITRTDGVLAAEFDVVGGILDLNARRLVADPREPLRALASDPVLLGL</sequence>
<evidence type="ECO:0000313" key="1">
    <source>
        <dbReference type="EMBL" id="GAA4870691.1"/>
    </source>
</evidence>